<dbReference type="Gene3D" id="3.40.630.30">
    <property type="match status" value="1"/>
</dbReference>
<dbReference type="CDD" id="cd04301">
    <property type="entry name" value="NAT_SF"/>
    <property type="match status" value="1"/>
</dbReference>
<keyword evidence="3" id="KW-1185">Reference proteome</keyword>
<evidence type="ECO:0000259" key="1">
    <source>
        <dbReference type="PROSITE" id="PS51186"/>
    </source>
</evidence>
<dbReference type="Proteomes" id="UP001291912">
    <property type="component" value="Unassembled WGS sequence"/>
</dbReference>
<dbReference type="InterPro" id="IPR000182">
    <property type="entry name" value="GNAT_dom"/>
</dbReference>
<feature type="domain" description="N-acetyltransferase" evidence="1">
    <location>
        <begin position="2"/>
        <end position="201"/>
    </location>
</feature>
<dbReference type="RefSeq" id="WP_194422845.1">
    <property type="nucleotide sequence ID" value="NZ_BAAAPT010000001.1"/>
</dbReference>
<dbReference type="Pfam" id="PF00583">
    <property type="entry name" value="Acetyltransf_1"/>
    <property type="match status" value="1"/>
</dbReference>
<accession>A0ABU5N9W0</accession>
<comment type="caution">
    <text evidence="2">The sequence shown here is derived from an EMBL/GenBank/DDBJ whole genome shotgun (WGS) entry which is preliminary data.</text>
</comment>
<proteinExistence type="predicted"/>
<protein>
    <submittedName>
        <fullName evidence="2">GNAT family N-acetyltransferase</fullName>
    </submittedName>
</protein>
<dbReference type="PANTHER" id="PTHR13170">
    <property type="entry name" value="O-GLCNACASE"/>
    <property type="match status" value="1"/>
</dbReference>
<evidence type="ECO:0000313" key="3">
    <source>
        <dbReference type="Proteomes" id="UP001291912"/>
    </source>
</evidence>
<dbReference type="PANTHER" id="PTHR13170:SF16">
    <property type="entry name" value="PROTEIN O-GLCNACASE"/>
    <property type="match status" value="1"/>
</dbReference>
<sequence>MTGIRLYRPTDREAVADICVRTADDGADATGMLSDDAIWPTIFVLPYLERHPDLAFVVTDEDDVAIGYIVCAPETREFEDWFHDRWWPAHGAAWTAAGAAHDREAGLLRYAAERKAGAEPYGDTYPAHLHIDLLPAAQGQGWGRRLIDTLTTALRERGVSGLHLVAGAGNDGALAFYRRLGFVPVPSPEGAQAFARELRAR</sequence>
<name>A0ABU5N9W0_9MICO</name>
<dbReference type="SUPFAM" id="SSF55729">
    <property type="entry name" value="Acyl-CoA N-acyltransferases (Nat)"/>
    <property type="match status" value="1"/>
</dbReference>
<reference evidence="2 3" key="1">
    <citation type="submission" date="2023-10" db="EMBL/GenBank/DDBJ databases">
        <title>Microbacterium xanthum sp. nov., isolated from seaweed.</title>
        <authorList>
            <person name="Lee S.D."/>
        </authorList>
    </citation>
    <scope>NUCLEOTIDE SEQUENCE [LARGE SCALE GENOMIC DNA]</scope>
    <source>
        <strain evidence="2 3">KCTC 19124</strain>
    </source>
</reference>
<dbReference type="InterPro" id="IPR051822">
    <property type="entry name" value="Glycosyl_Hydrolase_84"/>
</dbReference>
<dbReference type="EMBL" id="JAWJYN010000003">
    <property type="protein sequence ID" value="MDZ8162791.1"/>
    <property type="molecule type" value="Genomic_DNA"/>
</dbReference>
<evidence type="ECO:0000313" key="2">
    <source>
        <dbReference type="EMBL" id="MDZ8162791.1"/>
    </source>
</evidence>
<dbReference type="InterPro" id="IPR016181">
    <property type="entry name" value="Acyl_CoA_acyltransferase"/>
</dbReference>
<organism evidence="2 3">
    <name type="scientific">Microbacterium aquimaris</name>
    <dbReference type="NCBI Taxonomy" id="459816"/>
    <lineage>
        <taxon>Bacteria</taxon>
        <taxon>Bacillati</taxon>
        <taxon>Actinomycetota</taxon>
        <taxon>Actinomycetes</taxon>
        <taxon>Micrococcales</taxon>
        <taxon>Microbacteriaceae</taxon>
        <taxon>Microbacterium</taxon>
    </lineage>
</organism>
<dbReference type="PROSITE" id="PS51186">
    <property type="entry name" value="GNAT"/>
    <property type="match status" value="1"/>
</dbReference>
<gene>
    <name evidence="2" type="ORF">R2Q92_13205</name>
</gene>